<gene>
    <name evidence="1" type="ORF">GEMMAAP_14295</name>
</gene>
<dbReference type="Proteomes" id="UP000076404">
    <property type="component" value="Chromosome"/>
</dbReference>
<dbReference type="KEGG" id="gph:GEMMAAP_14295"/>
<dbReference type="InterPro" id="IPR027405">
    <property type="entry name" value="YidB-like"/>
</dbReference>
<dbReference type="InterPro" id="IPR045372">
    <property type="entry name" value="YidB"/>
</dbReference>
<keyword evidence="2" id="KW-1185">Reference proteome</keyword>
<evidence type="ECO:0000313" key="1">
    <source>
        <dbReference type="EMBL" id="AMW05658.1"/>
    </source>
</evidence>
<dbReference type="Gene3D" id="1.10.10.690">
    <property type="entry name" value="YidB-like"/>
    <property type="match status" value="1"/>
</dbReference>
<dbReference type="eggNOG" id="COG3753">
    <property type="taxonomic scope" value="Bacteria"/>
</dbReference>
<dbReference type="AlphaFoldDB" id="A0A143BKX4"/>
<organism evidence="1 2">
    <name type="scientific">Gemmatimonas phototrophica</name>
    <dbReference type="NCBI Taxonomy" id="1379270"/>
    <lineage>
        <taxon>Bacteria</taxon>
        <taxon>Pseudomonadati</taxon>
        <taxon>Gemmatimonadota</taxon>
        <taxon>Gemmatimonadia</taxon>
        <taxon>Gemmatimonadales</taxon>
        <taxon>Gemmatimonadaceae</taxon>
        <taxon>Gemmatimonas</taxon>
    </lineage>
</organism>
<accession>A0A143BKX4</accession>
<protein>
    <recommendedName>
        <fullName evidence="3">Ribosomal protein P2</fullName>
    </recommendedName>
</protein>
<evidence type="ECO:0008006" key="3">
    <source>
        <dbReference type="Google" id="ProtNLM"/>
    </source>
</evidence>
<sequence length="151" mass="14731">MGLFDGALGDVAGSLLGGQGGDAQQMLGGLLKQFNGQGSSNGLLAAAMTLVQQQGGLEAIVQKFQAGGLGDVVQSWVGTGANAPVSGAQLEQVLGHDALAAVASQAGVAPAQIQEGMASVLPEIVNQLTPGGSLPANSGALINSVLGMLRG</sequence>
<proteinExistence type="predicted"/>
<name>A0A143BKX4_9BACT</name>
<dbReference type="EMBL" id="CP011454">
    <property type="protein sequence ID" value="AMW05658.1"/>
    <property type="molecule type" value="Genomic_DNA"/>
</dbReference>
<dbReference type="SUPFAM" id="SSF140804">
    <property type="entry name" value="YidB-like"/>
    <property type="match status" value="1"/>
</dbReference>
<dbReference type="OrthoDB" id="9795283at2"/>
<reference evidence="1 2" key="2">
    <citation type="journal article" date="2016" name="Environ. Microbiol. Rep.">
        <title>Metagenomic evidence for the presence of phototrophic Gemmatimonadetes bacteria in diverse environments.</title>
        <authorList>
            <person name="Zeng Y."/>
            <person name="Baumbach J."/>
            <person name="Barbosa E.G."/>
            <person name="Azevedo V."/>
            <person name="Zhang C."/>
            <person name="Koblizek M."/>
        </authorList>
    </citation>
    <scope>NUCLEOTIDE SEQUENCE [LARGE SCALE GENOMIC DNA]</scope>
    <source>
        <strain evidence="1 2">AP64</strain>
    </source>
</reference>
<evidence type="ECO:0000313" key="2">
    <source>
        <dbReference type="Proteomes" id="UP000076404"/>
    </source>
</evidence>
<dbReference type="Pfam" id="PF20159">
    <property type="entry name" value="YidB"/>
    <property type="match status" value="1"/>
</dbReference>
<dbReference type="RefSeq" id="WP_026848633.1">
    <property type="nucleotide sequence ID" value="NZ_CP011454.1"/>
</dbReference>
<reference evidence="1 2" key="1">
    <citation type="journal article" date="2014" name="Proc. Natl. Acad. Sci. U.S.A.">
        <title>Functional type 2 photosynthetic reaction centers found in the rare bacterial phylum Gemmatimonadetes.</title>
        <authorList>
            <person name="Zeng Y."/>
            <person name="Feng F."/>
            <person name="Medova H."/>
            <person name="Dean J."/>
            <person name="Koblizek M."/>
        </authorList>
    </citation>
    <scope>NUCLEOTIDE SEQUENCE [LARGE SCALE GENOMIC DNA]</scope>
    <source>
        <strain evidence="1 2">AP64</strain>
    </source>
</reference>